<accession>A0ABX1Y9V2</accession>
<keyword evidence="3" id="KW-1185">Reference proteome</keyword>
<proteinExistence type="predicted"/>
<evidence type="ECO:0000313" key="3">
    <source>
        <dbReference type="Proteomes" id="UP000616779"/>
    </source>
</evidence>
<dbReference type="EMBL" id="WHOA01000248">
    <property type="protein sequence ID" value="NOU76861.1"/>
    <property type="molecule type" value="Genomic_DNA"/>
</dbReference>
<dbReference type="InterPro" id="IPR004843">
    <property type="entry name" value="Calcineurin-like_PHP"/>
</dbReference>
<evidence type="ECO:0000313" key="2">
    <source>
        <dbReference type="EMBL" id="NOU76861.1"/>
    </source>
</evidence>
<organism evidence="2 3">
    <name type="scientific">Paenibacillus phytorum</name>
    <dbReference type="NCBI Taxonomy" id="2654977"/>
    <lineage>
        <taxon>Bacteria</taxon>
        <taxon>Bacillati</taxon>
        <taxon>Bacillota</taxon>
        <taxon>Bacilli</taxon>
        <taxon>Bacillales</taxon>
        <taxon>Paenibacillaceae</taxon>
        <taxon>Paenibacillus</taxon>
    </lineage>
</organism>
<dbReference type="InterPro" id="IPR029052">
    <property type="entry name" value="Metallo-depent_PP-like"/>
</dbReference>
<dbReference type="InterPro" id="IPR051918">
    <property type="entry name" value="STPP_CPPED1"/>
</dbReference>
<dbReference type="PANTHER" id="PTHR43143:SF1">
    <property type="entry name" value="SERINE_THREONINE-PROTEIN PHOSPHATASE CPPED1"/>
    <property type="match status" value="1"/>
</dbReference>
<dbReference type="SUPFAM" id="SSF56300">
    <property type="entry name" value="Metallo-dependent phosphatases"/>
    <property type="match status" value="1"/>
</dbReference>
<protein>
    <recommendedName>
        <fullName evidence="1">Calcineurin-like phosphoesterase domain-containing protein</fullName>
    </recommendedName>
</protein>
<reference evidence="2 3" key="1">
    <citation type="submission" date="2019-10" db="EMBL/GenBank/DDBJ databases">
        <title>Description of Paenibacillus terrestris sp. nov.</title>
        <authorList>
            <person name="Carlier A."/>
            <person name="Qi S."/>
        </authorList>
    </citation>
    <scope>NUCLEOTIDE SEQUENCE [LARGE SCALE GENOMIC DNA]</scope>
    <source>
        <strain evidence="2 3">LMG 31458</strain>
    </source>
</reference>
<evidence type="ECO:0000259" key="1">
    <source>
        <dbReference type="Pfam" id="PF00149"/>
    </source>
</evidence>
<comment type="caution">
    <text evidence="2">The sequence shown here is derived from an EMBL/GenBank/DDBJ whole genome shotgun (WGS) entry which is preliminary data.</text>
</comment>
<feature type="domain" description="Calcineurin-like phosphoesterase" evidence="1">
    <location>
        <begin position="33"/>
        <end position="255"/>
    </location>
</feature>
<dbReference type="Pfam" id="PF00149">
    <property type="entry name" value="Metallophos"/>
    <property type="match status" value="1"/>
</dbReference>
<dbReference type="PANTHER" id="PTHR43143">
    <property type="entry name" value="METALLOPHOSPHOESTERASE, CALCINEURIN SUPERFAMILY"/>
    <property type="match status" value="1"/>
</dbReference>
<dbReference type="Proteomes" id="UP000616779">
    <property type="component" value="Unassembled WGS sequence"/>
</dbReference>
<dbReference type="Gene3D" id="3.60.21.10">
    <property type="match status" value="1"/>
</dbReference>
<name>A0ABX1Y9V2_9BACL</name>
<sequence>MRMKEYYDQERFRTDKRPWHGEFNELTQKKSFKFAVIGDRTGFALEGEFEGALDMVKQLAPDFVLSVGDLIEGYRSDKNTAHQEWDEIDRHIEQLRLPFFRAIGNHDCGSELMMDVWRERYGLEYYAFRYANMLFLIVNTEDPPVPIADKYVSIMRDLEQLVQHDPVNGEAEIQAFFAQLIEPVDAEQEAGGNTSHIDERQFEFIHQMLEQHIDVDWTFVIMHRPLWKTNDPNYSRLDSLLKDRRHTVFAGHLHDLEVTGSQESYRIQMGRTGACKHREHLHDFQHILWVHVEDGTPSFQVIKLEQLSTLESFRKA</sequence>
<gene>
    <name evidence="2" type="ORF">GC098_36800</name>
</gene>